<name>A0AAE0C9R9_9CHLO</name>
<proteinExistence type="predicted"/>
<keyword evidence="2" id="KW-1185">Reference proteome</keyword>
<comment type="caution">
    <text evidence="1">The sequence shown here is derived from an EMBL/GenBank/DDBJ whole genome shotgun (WGS) entry which is preliminary data.</text>
</comment>
<dbReference type="EMBL" id="LGRX02026321">
    <property type="protein sequence ID" value="KAK3251036.1"/>
    <property type="molecule type" value="Genomic_DNA"/>
</dbReference>
<protein>
    <submittedName>
        <fullName evidence="1">Uncharacterized protein</fullName>
    </submittedName>
</protein>
<evidence type="ECO:0000313" key="1">
    <source>
        <dbReference type="EMBL" id="KAK3251036.1"/>
    </source>
</evidence>
<evidence type="ECO:0000313" key="2">
    <source>
        <dbReference type="Proteomes" id="UP001190700"/>
    </source>
</evidence>
<accession>A0AAE0C9R9</accession>
<dbReference type="AlphaFoldDB" id="A0AAE0C9R9"/>
<sequence length="83" mass="9814">MKIYVPESEKLKALQEYPAPLKYPVVSLMWEPKAHAYEPWDIQPVDTERFSSPSRVLKVRSIRNRITLLAGNRQNEHRSHWIS</sequence>
<dbReference type="Proteomes" id="UP001190700">
    <property type="component" value="Unassembled WGS sequence"/>
</dbReference>
<gene>
    <name evidence="1" type="ORF">CYMTET_39615</name>
</gene>
<organism evidence="1 2">
    <name type="scientific">Cymbomonas tetramitiformis</name>
    <dbReference type="NCBI Taxonomy" id="36881"/>
    <lineage>
        <taxon>Eukaryota</taxon>
        <taxon>Viridiplantae</taxon>
        <taxon>Chlorophyta</taxon>
        <taxon>Pyramimonadophyceae</taxon>
        <taxon>Pyramimonadales</taxon>
        <taxon>Pyramimonadaceae</taxon>
        <taxon>Cymbomonas</taxon>
    </lineage>
</organism>
<reference evidence="1 2" key="1">
    <citation type="journal article" date="2015" name="Genome Biol. Evol.">
        <title>Comparative Genomics of a Bacterivorous Green Alga Reveals Evolutionary Causalities and Consequences of Phago-Mixotrophic Mode of Nutrition.</title>
        <authorList>
            <person name="Burns J.A."/>
            <person name="Paasch A."/>
            <person name="Narechania A."/>
            <person name="Kim E."/>
        </authorList>
    </citation>
    <scope>NUCLEOTIDE SEQUENCE [LARGE SCALE GENOMIC DNA]</scope>
    <source>
        <strain evidence="1 2">PLY_AMNH</strain>
    </source>
</reference>